<organism evidence="1 2">
    <name type="scientific">Nicotiana sylvestris</name>
    <name type="common">Wood tobacco</name>
    <name type="synonym">South American tobacco</name>
    <dbReference type="NCBI Taxonomy" id="4096"/>
    <lineage>
        <taxon>Eukaryota</taxon>
        <taxon>Viridiplantae</taxon>
        <taxon>Streptophyta</taxon>
        <taxon>Embryophyta</taxon>
        <taxon>Tracheophyta</taxon>
        <taxon>Spermatophyta</taxon>
        <taxon>Magnoliopsida</taxon>
        <taxon>eudicotyledons</taxon>
        <taxon>Gunneridae</taxon>
        <taxon>Pentapetalae</taxon>
        <taxon>asterids</taxon>
        <taxon>lamiids</taxon>
        <taxon>Solanales</taxon>
        <taxon>Solanaceae</taxon>
        <taxon>Nicotianoideae</taxon>
        <taxon>Nicotianeae</taxon>
        <taxon>Nicotiana</taxon>
    </lineage>
</organism>
<evidence type="ECO:0000313" key="2">
    <source>
        <dbReference type="RefSeq" id="XP_009773693.1"/>
    </source>
</evidence>
<dbReference type="PANTHER" id="PTHR46238">
    <property type="entry name" value="REVERSE TRANSCRIPTASE DOMAIN-CONTAINING PROTEIN"/>
    <property type="match status" value="1"/>
</dbReference>
<dbReference type="Proteomes" id="UP000189701">
    <property type="component" value="Unplaced"/>
</dbReference>
<reference evidence="1" key="1">
    <citation type="journal article" date="2013" name="Genome Biol.">
        <title>Reference genomes and transcriptomes of Nicotiana sylvestris and Nicotiana tomentosiformis.</title>
        <authorList>
            <person name="Sierro N."/>
            <person name="Battey J.N."/>
            <person name="Ouadi S."/>
            <person name="Bovet L."/>
            <person name="Goepfert S."/>
            <person name="Bakaher N."/>
            <person name="Peitsch M.C."/>
            <person name="Ivanov N.V."/>
        </authorList>
    </citation>
    <scope>NUCLEOTIDE SEQUENCE [LARGE SCALE GENOMIC DNA]</scope>
</reference>
<proteinExistence type="predicted"/>
<evidence type="ECO:0000313" key="1">
    <source>
        <dbReference type="Proteomes" id="UP000189701"/>
    </source>
</evidence>
<gene>
    <name evidence="2" type="primary">LOC104223870</name>
</gene>
<accession>A0A1U7W510</accession>
<protein>
    <submittedName>
        <fullName evidence="2">Uncharacterized protein LOC104223870</fullName>
    </submittedName>
</protein>
<name>A0A1U7W510_NICSY</name>
<dbReference type="RefSeq" id="XP_009773693.1">
    <property type="nucleotide sequence ID" value="XM_009775391.1"/>
</dbReference>
<sequence>MLRWMCGCTRRDKIQNEVVQDRVGVASVKDKMWESRLKWFGHVKRRSIDAPVRKCERLAMTSLRRCRVDAPIEEAVLPKAHARGLDAIDEEIQINLSNEDLKYIYQPWKYCHYQAHG</sequence>
<reference evidence="2" key="2">
    <citation type="submission" date="2025-08" db="UniProtKB">
        <authorList>
            <consortium name="RefSeq"/>
        </authorList>
    </citation>
    <scope>IDENTIFICATION</scope>
    <source>
        <tissue evidence="2">Leaf</tissue>
    </source>
</reference>
<dbReference type="AlphaFoldDB" id="A0A1U7W510"/>
<keyword evidence="1" id="KW-1185">Reference proteome</keyword>
<dbReference type="STRING" id="4096.A0A1U7W510"/>
<dbReference type="PANTHER" id="PTHR46238:SF8">
    <property type="entry name" value="ENDONUCLEASE_EXONUCLEASE_PHOSPHATASE DOMAIN-CONTAINING PROTEIN"/>
    <property type="match status" value="1"/>
</dbReference>